<dbReference type="RefSeq" id="WP_120713608.1">
    <property type="nucleotide sequence ID" value="NZ_RBCJ01000004.1"/>
</dbReference>
<dbReference type="InterPro" id="IPR052716">
    <property type="entry name" value="MOSC_domain"/>
</dbReference>
<keyword evidence="3" id="KW-1185">Reference proteome</keyword>
<dbReference type="GO" id="GO:0003824">
    <property type="term" value="F:catalytic activity"/>
    <property type="evidence" value="ECO:0007669"/>
    <property type="project" value="InterPro"/>
</dbReference>
<dbReference type="EMBL" id="RBCJ01000004">
    <property type="protein sequence ID" value="RKN78700.1"/>
    <property type="molecule type" value="Genomic_DNA"/>
</dbReference>
<evidence type="ECO:0000313" key="3">
    <source>
        <dbReference type="Proteomes" id="UP000276603"/>
    </source>
</evidence>
<dbReference type="InterPro" id="IPR011037">
    <property type="entry name" value="Pyrv_Knase-like_insert_dom_sf"/>
</dbReference>
<dbReference type="PANTHER" id="PTHR36930:SF1">
    <property type="entry name" value="MOSC DOMAIN-CONTAINING PROTEIN"/>
    <property type="match status" value="1"/>
</dbReference>
<dbReference type="GO" id="GO:0030170">
    <property type="term" value="F:pyridoxal phosphate binding"/>
    <property type="evidence" value="ECO:0007669"/>
    <property type="project" value="InterPro"/>
</dbReference>
<protein>
    <submittedName>
        <fullName evidence="2">MOSC domain-containing protein</fullName>
    </submittedName>
</protein>
<dbReference type="InterPro" id="IPR005303">
    <property type="entry name" value="MOCOS_middle"/>
</dbReference>
<name>A0A3B0C030_9FLAO</name>
<dbReference type="Proteomes" id="UP000276603">
    <property type="component" value="Unassembled WGS sequence"/>
</dbReference>
<dbReference type="GO" id="GO:0030151">
    <property type="term" value="F:molybdenum ion binding"/>
    <property type="evidence" value="ECO:0007669"/>
    <property type="project" value="InterPro"/>
</dbReference>
<gene>
    <name evidence="2" type="ORF">D7Z94_21130</name>
</gene>
<sequence length="273" mass="30793">MSHKKCVVEIFEYPVKSMRGNSLEKAFVTAYGLDKDRTVAVIDADNKIVTGREYPRLLSIESRIDNLQLKVSIASDTYSFSLPNEQDEMVEIKLFRNTVSGILLNSETSSLVSKFLDGNFRMIYMGKNFRPISPKHGGREGEHMAYADSAPVHLLNLETLKHLNSELSDKVSVRNFRPNIVIDGYQAFEENTWDMIQINECMFRVQEKTQRCVFTTIDPDTLDKNEQLEPLATIAKTGLARGLGPAFGINLVPITEGFIAQGDIVKVIKKLEK</sequence>
<evidence type="ECO:0000313" key="2">
    <source>
        <dbReference type="EMBL" id="RKN78700.1"/>
    </source>
</evidence>
<feature type="domain" description="MOSC" evidence="1">
    <location>
        <begin position="126"/>
        <end position="268"/>
    </location>
</feature>
<dbReference type="PROSITE" id="PS51340">
    <property type="entry name" value="MOSC"/>
    <property type="match status" value="1"/>
</dbReference>
<organism evidence="2 3">
    <name type="scientific">Ulvibacterium marinum</name>
    <dbReference type="NCBI Taxonomy" id="2419782"/>
    <lineage>
        <taxon>Bacteria</taxon>
        <taxon>Pseudomonadati</taxon>
        <taxon>Bacteroidota</taxon>
        <taxon>Flavobacteriia</taxon>
        <taxon>Flavobacteriales</taxon>
        <taxon>Flavobacteriaceae</taxon>
        <taxon>Ulvibacterium</taxon>
    </lineage>
</organism>
<comment type="caution">
    <text evidence="2">The sequence shown here is derived from an EMBL/GenBank/DDBJ whole genome shotgun (WGS) entry which is preliminary data.</text>
</comment>
<dbReference type="PANTHER" id="PTHR36930">
    <property type="entry name" value="METAL-SULFUR CLUSTER BIOSYNTHESIS PROTEINS YUAD-RELATED"/>
    <property type="match status" value="1"/>
</dbReference>
<accession>A0A3B0C030</accession>
<proteinExistence type="predicted"/>
<dbReference type="AlphaFoldDB" id="A0A3B0C030"/>
<evidence type="ECO:0000259" key="1">
    <source>
        <dbReference type="PROSITE" id="PS51340"/>
    </source>
</evidence>
<dbReference type="SUPFAM" id="SSF50800">
    <property type="entry name" value="PK beta-barrel domain-like"/>
    <property type="match status" value="1"/>
</dbReference>
<dbReference type="SUPFAM" id="SSF141673">
    <property type="entry name" value="MOSC N-terminal domain-like"/>
    <property type="match status" value="1"/>
</dbReference>
<dbReference type="OrthoDB" id="581532at2"/>
<dbReference type="InterPro" id="IPR005302">
    <property type="entry name" value="MoCF_Sase_C"/>
</dbReference>
<dbReference type="Pfam" id="PF03473">
    <property type="entry name" value="MOSC"/>
    <property type="match status" value="1"/>
</dbReference>
<reference evidence="2 3" key="1">
    <citation type="submission" date="2018-10" db="EMBL/GenBank/DDBJ databases">
        <title>Ulvibacterium marinum gen. nov., sp. nov., a novel marine bacterium of the family Flavobacteriaceae, isolated from a culture of the green alga Ulva prolifera.</title>
        <authorList>
            <person name="Zhang Z."/>
        </authorList>
    </citation>
    <scope>NUCLEOTIDE SEQUENCE [LARGE SCALE GENOMIC DNA]</scope>
    <source>
        <strain evidence="2 3">CCMM003</strain>
    </source>
</reference>
<dbReference type="Pfam" id="PF03476">
    <property type="entry name" value="MOSC_N"/>
    <property type="match status" value="1"/>
</dbReference>